<keyword evidence="22" id="KW-1185">Reference proteome</keyword>
<keyword evidence="17" id="KW-0469">Meiosis</keyword>
<keyword evidence="11" id="KW-0862">Zinc</keyword>
<dbReference type="GO" id="GO:0046872">
    <property type="term" value="F:metal ion binding"/>
    <property type="evidence" value="ECO:0007669"/>
    <property type="project" value="UniProtKB-KW"/>
</dbReference>
<keyword evidence="7" id="KW-0479">Metal-binding</keyword>
<dbReference type="Proteomes" id="UP000290900">
    <property type="component" value="Unassembled WGS sequence"/>
</dbReference>
<keyword evidence="14 19" id="KW-0175">Coiled coil</keyword>
<evidence type="ECO:0000256" key="7">
    <source>
        <dbReference type="ARBA" id="ARBA00022723"/>
    </source>
</evidence>
<dbReference type="GO" id="GO:0006303">
    <property type="term" value="P:double-strand break repair via nonhomologous end joining"/>
    <property type="evidence" value="ECO:0007669"/>
    <property type="project" value="UniProtKB-ARBA"/>
</dbReference>
<evidence type="ECO:0000259" key="20">
    <source>
        <dbReference type="Pfam" id="PF13476"/>
    </source>
</evidence>
<evidence type="ECO:0000313" key="22">
    <source>
        <dbReference type="Proteomes" id="UP000290900"/>
    </source>
</evidence>
<keyword evidence="9" id="KW-0227">DNA damage</keyword>
<evidence type="ECO:0000256" key="3">
    <source>
        <dbReference type="ARBA" id="ARBA00004286"/>
    </source>
</evidence>
<dbReference type="GO" id="GO:0030870">
    <property type="term" value="C:Mre11 complex"/>
    <property type="evidence" value="ECO:0007669"/>
    <property type="project" value="UniProtKB-ARBA"/>
</dbReference>
<dbReference type="GO" id="GO:0051880">
    <property type="term" value="F:G-quadruplex DNA binding"/>
    <property type="evidence" value="ECO:0007669"/>
    <property type="project" value="TreeGrafter"/>
</dbReference>
<keyword evidence="10" id="KW-0378">Hydrolase</keyword>
<evidence type="ECO:0000256" key="14">
    <source>
        <dbReference type="ARBA" id="ARBA00023054"/>
    </source>
</evidence>
<evidence type="ECO:0000256" key="17">
    <source>
        <dbReference type="ARBA" id="ARBA00023254"/>
    </source>
</evidence>
<evidence type="ECO:0000256" key="1">
    <source>
        <dbReference type="ARBA" id="ARBA00001947"/>
    </source>
</evidence>
<dbReference type="GO" id="GO:0007127">
    <property type="term" value="P:meiosis I"/>
    <property type="evidence" value="ECO:0007669"/>
    <property type="project" value="UniProtKB-ARBA"/>
</dbReference>
<evidence type="ECO:0000313" key="21">
    <source>
        <dbReference type="EMBL" id="VEU22696.1"/>
    </source>
</evidence>
<evidence type="ECO:0000256" key="18">
    <source>
        <dbReference type="ARBA" id="ARBA00049360"/>
    </source>
</evidence>
<dbReference type="OrthoDB" id="18797at2759"/>
<comment type="subcellular location">
    <subcellularLocation>
        <location evidence="3">Chromosome</location>
    </subcellularLocation>
    <subcellularLocation>
        <location evidence="2">Nucleus</location>
    </subcellularLocation>
</comment>
<dbReference type="GO" id="GO:0005524">
    <property type="term" value="F:ATP binding"/>
    <property type="evidence" value="ECO:0007669"/>
    <property type="project" value="UniProtKB-KW"/>
</dbReference>
<dbReference type="Pfam" id="PF13476">
    <property type="entry name" value="AAA_23"/>
    <property type="match status" value="1"/>
</dbReference>
<dbReference type="GO" id="GO:0000722">
    <property type="term" value="P:telomere maintenance via recombination"/>
    <property type="evidence" value="ECO:0007669"/>
    <property type="project" value="TreeGrafter"/>
</dbReference>
<feature type="coiled-coil region" evidence="19">
    <location>
        <begin position="465"/>
        <end position="516"/>
    </location>
</feature>
<sequence length="1307" mass="150709">MSSIYKLSISGIRSFSDESQETIQFSKPLTLIVGTNGSGKTTIIECLRYATAGELPPNTRNGASFINDPSLHSANETKAQIKLAFQNVNQVNMILSKSLMATRNPKSHSISFKTRENQLMAIRNGERQTISSKVADIEPMIPQQLGVSKAVLTYVIFCHQDDNLWPISDSATLKKRFDEIFDSVRFIKVLEEMKNATKELNVEIKVLNNDVSHLKNDRIRARRKKDSVIELTTQVDKLQIQMENLQAEIEDDDSKMSELYNTKQDYERTLSTMDSLRQQERSLHQHIERIKSTTKIMSETKEVLQARLDDFTNFMAIKRGKSVELKKEIEMKNSVIQDTRKALDGNVFEQGKLEGLFEKYEVNKQSKDDMVKKYSKDVGSGSSDQGFLKTLSERVSKAQSSYQVKKEEMEEKSEDFDFELVTIKEEIAKEQQHSEYIKKDLTNLKATKKLLENKLIGLSDSGILLEGKRRDLKEREEELQEFKKKKGDIIGLSKQIEECNKTVRSSEFELEEIRKKMNIVRKNGEIRSRSNVLIELNKKAERSKELVVAKLGQFFRAKEGKPVDQYKKEMKELESRLETERIKMDGLKVKSTQLHSGLEHSKEQGVSAKEELEQLQSKISHVSNVYMNCYDTELQLDEFNRVIEEAEEDYNNDFATVKNHESYVAFNVRAIELAKAKNACLLCHREFHGKEKSQFFEILEKQNAKLANNEEAEKILKEKGLVLNSLRESGKDVSRLKLLKGSELARIHEEIKVYEAKVQDIESEIDKMNELMDATVEKQAHLKSFEQDIGNISHWDEDIDERKVQIRRISDEVDQEGLSYVYEDLESDYKTTDEAIKKARNDLDTYRSEKESTVSKLNHMEVAVSDLKLAVKSLELKSIDKENVQRSIEETAQQIENLESILSEGETKAVKLQESYEKSKRTIDKRKIEMNEAVTKIEKELNSLKEIESKISKMDEAIKDYEVNYASKLDECKKRTAGYRKNISLLEPEVTLLEDERSSLEKEIVDASGQERTISYNIELVGLEADLVNLEEDISKLDVKKAEAEREEYVAQSQQLQAIEIEHRRQYAMKVGEKTQIQKQIDAVEQEINRDYKDVERKYGDQFAKLQMKLALVTDLGTCYKATDDGVMKFHQRKMTEINRIIDELWKTTYTGNDVESIMIKADPVSSAKPRVGSLRAHRSYNYRVVMMKNGVELDMRGRCSAGQRMLASIIIRLALAECFGLNFGMIALDEPTTNLDEENIESLAKALNKIIEMRSIQRNFQLIVITHDEKFLRYMNAVDFTDHYYKVARDERLHSMISKVRITSLE</sequence>
<reference evidence="21 22" key="1">
    <citation type="submission" date="2018-12" db="EMBL/GenBank/DDBJ databases">
        <authorList>
            <person name="Tiukova I."/>
            <person name="Dainat J."/>
        </authorList>
    </citation>
    <scope>NUCLEOTIDE SEQUENCE [LARGE SCALE GENOMIC DNA]</scope>
</reference>
<dbReference type="Gene3D" id="3.40.50.300">
    <property type="entry name" value="P-loop containing nucleotide triphosphate hydrolases"/>
    <property type="match status" value="2"/>
</dbReference>
<dbReference type="InParanoid" id="A0A448YP90"/>
<evidence type="ECO:0000256" key="12">
    <source>
        <dbReference type="ARBA" id="ARBA00022840"/>
    </source>
</evidence>
<protein>
    <recommendedName>
        <fullName evidence="5">DNA repair protein RAD50</fullName>
    </recommendedName>
</protein>
<evidence type="ECO:0000256" key="4">
    <source>
        <dbReference type="ARBA" id="ARBA00009439"/>
    </source>
</evidence>
<dbReference type="InterPro" id="IPR027417">
    <property type="entry name" value="P-loop_NTPase"/>
</dbReference>
<organism evidence="21 22">
    <name type="scientific">Brettanomyces naardenensis</name>
    <name type="common">Yeast</name>
    <dbReference type="NCBI Taxonomy" id="13370"/>
    <lineage>
        <taxon>Eukaryota</taxon>
        <taxon>Fungi</taxon>
        <taxon>Dikarya</taxon>
        <taxon>Ascomycota</taxon>
        <taxon>Saccharomycotina</taxon>
        <taxon>Pichiomycetes</taxon>
        <taxon>Pichiales</taxon>
        <taxon>Pichiaceae</taxon>
        <taxon>Brettanomyces</taxon>
    </lineage>
</organism>
<feature type="coiled-coil region" evidence="19">
    <location>
        <begin position="190"/>
        <end position="262"/>
    </location>
</feature>
<keyword evidence="15" id="KW-0234">DNA repair</keyword>
<dbReference type="GO" id="GO:0070192">
    <property type="term" value="P:chromosome organization involved in meiotic cell cycle"/>
    <property type="evidence" value="ECO:0007669"/>
    <property type="project" value="TreeGrafter"/>
</dbReference>
<evidence type="ECO:0000256" key="13">
    <source>
        <dbReference type="ARBA" id="ARBA00022842"/>
    </source>
</evidence>
<gene>
    <name evidence="21" type="ORF">BRENAR_LOCUS3427</name>
</gene>
<name>A0A448YP90_BRENA</name>
<evidence type="ECO:0000256" key="11">
    <source>
        <dbReference type="ARBA" id="ARBA00022833"/>
    </source>
</evidence>
<evidence type="ECO:0000256" key="19">
    <source>
        <dbReference type="SAM" id="Coils"/>
    </source>
</evidence>
<dbReference type="InterPro" id="IPR038729">
    <property type="entry name" value="Rad50/SbcC_AAA"/>
</dbReference>
<dbReference type="GO" id="GO:0016887">
    <property type="term" value="F:ATP hydrolysis activity"/>
    <property type="evidence" value="ECO:0007669"/>
    <property type="project" value="InterPro"/>
</dbReference>
<dbReference type="FunFam" id="3.40.50.300:FF:001195">
    <property type="entry name" value="DNA repair protein rad50"/>
    <property type="match status" value="1"/>
</dbReference>
<keyword evidence="13" id="KW-0460">Magnesium</keyword>
<keyword evidence="12" id="KW-0067">ATP-binding</keyword>
<dbReference type="GO" id="GO:0003691">
    <property type="term" value="F:double-stranded telomeric DNA binding"/>
    <property type="evidence" value="ECO:0007669"/>
    <property type="project" value="TreeGrafter"/>
</dbReference>
<accession>A0A448YP90</accession>
<comment type="similarity">
    <text evidence="4">Belongs to the SMC family. RAD50 subfamily.</text>
</comment>
<dbReference type="PANTHER" id="PTHR18867">
    <property type="entry name" value="RAD50"/>
    <property type="match status" value="1"/>
</dbReference>
<evidence type="ECO:0000256" key="8">
    <source>
        <dbReference type="ARBA" id="ARBA00022741"/>
    </source>
</evidence>
<dbReference type="GO" id="GO:0000794">
    <property type="term" value="C:condensed nuclear chromosome"/>
    <property type="evidence" value="ECO:0007669"/>
    <property type="project" value="TreeGrafter"/>
</dbReference>
<dbReference type="GO" id="GO:0007004">
    <property type="term" value="P:telomere maintenance via telomerase"/>
    <property type="evidence" value="ECO:0007669"/>
    <property type="project" value="TreeGrafter"/>
</dbReference>
<feature type="domain" description="Rad50/SbcC-type AAA" evidence="20">
    <location>
        <begin position="6"/>
        <end position="248"/>
    </location>
</feature>
<evidence type="ECO:0000256" key="15">
    <source>
        <dbReference type="ARBA" id="ARBA00023204"/>
    </source>
</evidence>
<dbReference type="PANTHER" id="PTHR18867:SF12">
    <property type="entry name" value="DNA REPAIR PROTEIN RAD50"/>
    <property type="match status" value="1"/>
</dbReference>
<keyword evidence="6" id="KW-0158">Chromosome</keyword>
<feature type="coiled-coil region" evidence="19">
    <location>
        <begin position="744"/>
        <end position="778"/>
    </location>
</feature>
<keyword evidence="8" id="KW-0547">Nucleotide-binding</keyword>
<dbReference type="FunFam" id="3.40.50.300:FF:000593">
    <property type="entry name" value="DNA repair protein RAD50"/>
    <property type="match status" value="1"/>
</dbReference>
<dbReference type="Pfam" id="PF13558">
    <property type="entry name" value="SbcC_Walker_B"/>
    <property type="match status" value="1"/>
</dbReference>
<dbReference type="SUPFAM" id="SSF52540">
    <property type="entry name" value="P-loop containing nucleoside triphosphate hydrolases"/>
    <property type="match status" value="2"/>
</dbReference>
<dbReference type="EMBL" id="CAACVR010000024">
    <property type="protein sequence ID" value="VEU22696.1"/>
    <property type="molecule type" value="Genomic_DNA"/>
</dbReference>
<evidence type="ECO:0000256" key="2">
    <source>
        <dbReference type="ARBA" id="ARBA00004123"/>
    </source>
</evidence>
<dbReference type="FunCoup" id="A0A448YP90">
    <property type="interactions" value="1052"/>
</dbReference>
<comment type="cofactor">
    <cofactor evidence="1">
        <name>Zn(2+)</name>
        <dbReference type="ChEBI" id="CHEBI:29105"/>
    </cofactor>
</comment>
<evidence type="ECO:0000256" key="6">
    <source>
        <dbReference type="ARBA" id="ARBA00022454"/>
    </source>
</evidence>
<feature type="coiled-coil region" evidence="19">
    <location>
        <begin position="822"/>
        <end position="964"/>
    </location>
</feature>
<evidence type="ECO:0000256" key="10">
    <source>
        <dbReference type="ARBA" id="ARBA00022801"/>
    </source>
</evidence>
<comment type="catalytic activity">
    <reaction evidence="18">
        <text>ATP + H2O = ADP + phosphate + H(+)</text>
        <dbReference type="Rhea" id="RHEA:13065"/>
        <dbReference type="ChEBI" id="CHEBI:15377"/>
        <dbReference type="ChEBI" id="CHEBI:15378"/>
        <dbReference type="ChEBI" id="CHEBI:30616"/>
        <dbReference type="ChEBI" id="CHEBI:43474"/>
        <dbReference type="ChEBI" id="CHEBI:456216"/>
    </reaction>
</comment>
<keyword evidence="16" id="KW-0539">Nucleus</keyword>
<evidence type="ECO:0000256" key="16">
    <source>
        <dbReference type="ARBA" id="ARBA00023242"/>
    </source>
</evidence>
<dbReference type="GO" id="GO:0000725">
    <property type="term" value="P:recombinational repair"/>
    <property type="evidence" value="ECO:0007669"/>
    <property type="project" value="UniProtKB-ARBA"/>
</dbReference>
<proteinExistence type="inferred from homology"/>
<evidence type="ECO:0000256" key="5">
    <source>
        <dbReference type="ARBA" id="ARBA00017893"/>
    </source>
</evidence>
<feature type="coiled-coil region" evidence="19">
    <location>
        <begin position="990"/>
        <end position="1062"/>
    </location>
</feature>
<dbReference type="STRING" id="13370.A0A448YP90"/>
<feature type="coiled-coil region" evidence="19">
    <location>
        <begin position="563"/>
        <end position="649"/>
    </location>
</feature>
<evidence type="ECO:0000256" key="9">
    <source>
        <dbReference type="ARBA" id="ARBA00022763"/>
    </source>
</evidence>
<dbReference type="GO" id="GO:0043047">
    <property type="term" value="F:single-stranded telomeric DNA binding"/>
    <property type="evidence" value="ECO:0007669"/>
    <property type="project" value="TreeGrafter"/>
</dbReference>